<dbReference type="SUPFAM" id="SSF53335">
    <property type="entry name" value="S-adenosyl-L-methionine-dependent methyltransferases"/>
    <property type="match status" value="1"/>
</dbReference>
<dbReference type="PANTHER" id="PTHR43167:SF1">
    <property type="entry name" value="PUTATIVE (AFU_ORTHOLOGUE AFUA_6G01830)-RELATED"/>
    <property type="match status" value="1"/>
</dbReference>
<dbReference type="EMBL" id="CP031264">
    <property type="protein sequence ID" value="AXI76449.1"/>
    <property type="molecule type" value="Genomic_DNA"/>
</dbReference>
<dbReference type="Gene3D" id="3.40.50.150">
    <property type="entry name" value="Vaccinia Virus protein VP39"/>
    <property type="match status" value="1"/>
</dbReference>
<dbReference type="RefSeq" id="WP_111490909.1">
    <property type="nucleotide sequence ID" value="NZ_CP031264.1"/>
</dbReference>
<organism evidence="1 2">
    <name type="scientific">Peterkaempfera bronchialis</name>
    <dbReference type="NCBI Taxonomy" id="2126346"/>
    <lineage>
        <taxon>Bacteria</taxon>
        <taxon>Bacillati</taxon>
        <taxon>Actinomycetota</taxon>
        <taxon>Actinomycetes</taxon>
        <taxon>Kitasatosporales</taxon>
        <taxon>Streptomycetaceae</taxon>
        <taxon>Peterkaempfera</taxon>
    </lineage>
</organism>
<reference evidence="2" key="1">
    <citation type="submission" date="2018-07" db="EMBL/GenBank/DDBJ databases">
        <title>Streptacidiphilus bronchialis DSM 106435 chromosome.</title>
        <authorList>
            <person name="Batra D."/>
            <person name="Gulvik C.A."/>
        </authorList>
    </citation>
    <scope>NUCLEOTIDE SEQUENCE [LARGE SCALE GENOMIC DNA]</scope>
    <source>
        <strain evidence="2">DSM 106435</strain>
    </source>
</reference>
<accession>A0A345SRU4</accession>
<proteinExistence type="predicted"/>
<dbReference type="PANTHER" id="PTHR43167">
    <property type="entry name" value="PUTATIVE (AFU_ORTHOLOGUE AFUA_6G01830)-RELATED"/>
    <property type="match status" value="1"/>
</dbReference>
<dbReference type="GO" id="GO:0008168">
    <property type="term" value="F:methyltransferase activity"/>
    <property type="evidence" value="ECO:0007669"/>
    <property type="project" value="UniProtKB-KW"/>
</dbReference>
<keyword evidence="2" id="KW-1185">Reference proteome</keyword>
<dbReference type="OrthoDB" id="484536at2"/>
<gene>
    <name evidence="1" type="ORF">C7M71_002115</name>
</gene>
<keyword evidence="1" id="KW-0489">Methyltransferase</keyword>
<evidence type="ECO:0000313" key="1">
    <source>
        <dbReference type="EMBL" id="AXI76449.1"/>
    </source>
</evidence>
<sequence length="202" mass="21318">MSATGTDAYTDLRDLPPLVERAVRAARRSGFAYSCRPEQGRLLQALAAGAPGPTGLIGETGTGLGVGLAWLASGARDGVRLVSVERDPERARLAAEVFADHPQVRIVPGEWQAITGHGPFDLLVLDGGGQGKDDTPADPERLLTPGGTLVVDDFTPSDTWPPQHCGAPDTARMHWLGHPALRATELRLAPDLSTVVAVRAPR</sequence>
<dbReference type="GO" id="GO:0032259">
    <property type="term" value="P:methylation"/>
    <property type="evidence" value="ECO:0007669"/>
    <property type="project" value="UniProtKB-KW"/>
</dbReference>
<protein>
    <submittedName>
        <fullName evidence="1">SAM-dependent methyltransferase</fullName>
    </submittedName>
</protein>
<dbReference type="Pfam" id="PF13578">
    <property type="entry name" value="Methyltransf_24"/>
    <property type="match status" value="1"/>
</dbReference>
<dbReference type="Proteomes" id="UP000249340">
    <property type="component" value="Chromosome"/>
</dbReference>
<evidence type="ECO:0000313" key="2">
    <source>
        <dbReference type="Proteomes" id="UP000249340"/>
    </source>
</evidence>
<dbReference type="KEGG" id="stri:C7M71_002115"/>
<name>A0A345SRU4_9ACTN</name>
<keyword evidence="1" id="KW-0808">Transferase</keyword>
<dbReference type="AlphaFoldDB" id="A0A345SRU4"/>
<dbReference type="InterPro" id="IPR029063">
    <property type="entry name" value="SAM-dependent_MTases_sf"/>
</dbReference>